<accession>A0A450ZXD7</accession>
<protein>
    <recommendedName>
        <fullName evidence="4">Transposase</fullName>
    </recommendedName>
</protein>
<gene>
    <name evidence="2" type="ORF">BECKTC1821D_GA0114238_102013</name>
    <name evidence="1" type="ORF">BECKTC1821E_GA0114239_102829</name>
    <name evidence="3" type="ORF">BECKTC1821F_GA0114240_102426</name>
</gene>
<organism evidence="3">
    <name type="scientific">Candidatus Kentrum sp. TC</name>
    <dbReference type="NCBI Taxonomy" id="2126339"/>
    <lineage>
        <taxon>Bacteria</taxon>
        <taxon>Pseudomonadati</taxon>
        <taxon>Pseudomonadota</taxon>
        <taxon>Gammaproteobacteria</taxon>
        <taxon>Candidatus Kentrum</taxon>
    </lineage>
</organism>
<name>A0A450ZXD7_9GAMM</name>
<evidence type="ECO:0008006" key="4">
    <source>
        <dbReference type="Google" id="ProtNLM"/>
    </source>
</evidence>
<dbReference type="EMBL" id="CAADFS010000020">
    <property type="protein sequence ID" value="VFK44292.1"/>
    <property type="molecule type" value="Genomic_DNA"/>
</dbReference>
<evidence type="ECO:0000313" key="1">
    <source>
        <dbReference type="EMBL" id="VFK43791.1"/>
    </source>
</evidence>
<reference evidence="3" key="1">
    <citation type="submission" date="2019-02" db="EMBL/GenBank/DDBJ databases">
        <authorList>
            <person name="Gruber-Vodicka R. H."/>
            <person name="Seah K. B. B."/>
        </authorList>
    </citation>
    <scope>NUCLEOTIDE SEQUENCE</scope>
    <source>
        <strain evidence="2">BECK_BZ123</strain>
        <strain evidence="1">BECK_BZ125</strain>
        <strain evidence="3">BECK_BZ126</strain>
    </source>
</reference>
<evidence type="ECO:0000313" key="3">
    <source>
        <dbReference type="EMBL" id="VFK58459.1"/>
    </source>
</evidence>
<dbReference type="EMBL" id="CAADFW010000024">
    <property type="protein sequence ID" value="VFK58459.1"/>
    <property type="molecule type" value="Genomic_DNA"/>
</dbReference>
<evidence type="ECO:0000313" key="2">
    <source>
        <dbReference type="EMBL" id="VFK44292.1"/>
    </source>
</evidence>
<sequence>MKLFTLENQGFAALVNRSCGIAVETRFIASLRTWKFEYRDAYSTHRTIFQIRSELMGDRYAG</sequence>
<dbReference type="EMBL" id="CAADFT010000028">
    <property type="protein sequence ID" value="VFK43791.1"/>
    <property type="molecule type" value="Genomic_DNA"/>
</dbReference>
<dbReference type="AlphaFoldDB" id="A0A450ZXD7"/>
<proteinExistence type="predicted"/>